<dbReference type="CDD" id="cd23598">
    <property type="entry name" value="TFP_LU_ECD_Babo"/>
    <property type="match status" value="1"/>
</dbReference>
<evidence type="ECO:0000313" key="23">
    <source>
        <dbReference type="EMBL" id="KAF0313021.1"/>
    </source>
</evidence>
<dbReference type="GO" id="GO:0005886">
    <property type="term" value="C:plasma membrane"/>
    <property type="evidence" value="ECO:0007669"/>
    <property type="project" value="TreeGrafter"/>
</dbReference>
<dbReference type="FunFam" id="1.10.510.10:FF:000018">
    <property type="entry name" value="Receptor protein serine/threonine kinase"/>
    <property type="match status" value="1"/>
</dbReference>
<comment type="cofactor">
    <cofactor evidence="2">
        <name>Mg(2+)</name>
        <dbReference type="ChEBI" id="CHEBI:18420"/>
    </cofactor>
</comment>
<evidence type="ECO:0000256" key="18">
    <source>
        <dbReference type="PROSITE-ProRule" id="PRU10141"/>
    </source>
</evidence>
<keyword evidence="7" id="KW-0808">Transferase</keyword>
<feature type="domain" description="GS" evidence="22">
    <location>
        <begin position="295"/>
        <end position="326"/>
    </location>
</feature>
<protein>
    <recommendedName>
        <fullName evidence="5">receptor protein serine/threonine kinase</fullName>
        <ecNumber evidence="5">2.7.11.30</ecNumber>
    </recommendedName>
</protein>
<feature type="transmembrane region" description="Helical" evidence="20">
    <location>
        <begin position="240"/>
        <end position="262"/>
    </location>
</feature>
<dbReference type="PROSITE" id="PS51256">
    <property type="entry name" value="GS"/>
    <property type="match status" value="1"/>
</dbReference>
<dbReference type="Proteomes" id="UP000440578">
    <property type="component" value="Unassembled WGS sequence"/>
</dbReference>
<dbReference type="GO" id="GO:0006950">
    <property type="term" value="P:response to stress"/>
    <property type="evidence" value="ECO:0007669"/>
    <property type="project" value="UniProtKB-ARBA"/>
</dbReference>
<organism evidence="23 24">
    <name type="scientific">Amphibalanus amphitrite</name>
    <name type="common">Striped barnacle</name>
    <name type="synonym">Balanus amphitrite</name>
    <dbReference type="NCBI Taxonomy" id="1232801"/>
    <lineage>
        <taxon>Eukaryota</taxon>
        <taxon>Metazoa</taxon>
        <taxon>Ecdysozoa</taxon>
        <taxon>Arthropoda</taxon>
        <taxon>Crustacea</taxon>
        <taxon>Multicrustacea</taxon>
        <taxon>Cirripedia</taxon>
        <taxon>Thoracica</taxon>
        <taxon>Thoracicalcarea</taxon>
        <taxon>Balanomorpha</taxon>
        <taxon>Balanoidea</taxon>
        <taxon>Balanidae</taxon>
        <taxon>Amphibalaninae</taxon>
        <taxon>Amphibalanus</taxon>
    </lineage>
</organism>
<name>A0A6A4XES5_AMPAM</name>
<feature type="region of interest" description="Disordered" evidence="19">
    <location>
        <begin position="90"/>
        <end position="110"/>
    </location>
</feature>
<dbReference type="OrthoDB" id="69842at2759"/>
<dbReference type="InterPro" id="IPR003605">
    <property type="entry name" value="GS_dom"/>
</dbReference>
<keyword evidence="15 20" id="KW-1133">Transmembrane helix</keyword>
<dbReference type="PANTHER" id="PTHR23255:SF71">
    <property type="entry name" value="RECEPTOR PROTEIN SERINE_THREONINE KINASE"/>
    <property type="match status" value="1"/>
</dbReference>
<keyword evidence="12" id="KW-0418">Kinase</keyword>
<evidence type="ECO:0000259" key="21">
    <source>
        <dbReference type="PROSITE" id="PS50011"/>
    </source>
</evidence>
<sequence length="723" mass="80353">MSFEGLLCHCNSECPSHGDTCETDGVCFTSVEKKSPHADNNEIVTKYNCLDHEQYLPPDDPVWCNPDEGASATLSMLCCRGQDFCNGQLRPTLAPPPPPPPGERAPSGRAVPCRAVPGWPGAVPCGVNPAQSLSLARTPTRPLTPPPLGNSERPGRAALAPPVGDRPGCDSRRAARCLPLHQLTPPENPIVCHASSSNNRTYASACCDGDLCNRLLSPQLYVVARAEATGSSWDNTSEMLLLRITVPIVIIILFIVTTVLVYEKCRGSKRRQFKAKPFDEIDEHLLEPPELSFPGGGGDLKQLLETSTSGSGSGLPLLVQRSVARQVTLDQSVGKGRYGDVWRGRWHGEDVAVKIFSTRDERSWFREVEIYQTVMLRHENILGFIAADNKDNGTWTQLWLIMDYHQSITSNNGTWTQLWLIMDYHQSITSNNGTWTQLWLIMDYHRHGNNGTWTQLWLIMDYHRHGSLFDYLQRTTVDVRGMYRLALSIVTGLAHLHMEIVGTQGKPAIAHRDLKSKNILVKSNGTCAIADLGLAVRHMPDDSVDMAPNSRVGTKRYMAPEVLDETMNTSQFESFKRADVYALGLVLWEVARRCTAGGLHEYQPPYHDLVPSDPSLEEMRKVVCVDRQRPSIPNQWHSSEALRVMSKVMKECWYPSLTAVSSCYPSLTTLFPQALRVMSKVMKECWYHSPAARLTVLRVKKTLCSSAVADDAKMMTSAASSQG</sequence>
<dbReference type="Pfam" id="PF00069">
    <property type="entry name" value="Pkinase"/>
    <property type="match status" value="1"/>
</dbReference>
<dbReference type="InterPro" id="IPR008271">
    <property type="entry name" value="Ser/Thr_kinase_AS"/>
</dbReference>
<dbReference type="InterPro" id="IPR000333">
    <property type="entry name" value="TGFB_receptor"/>
</dbReference>
<evidence type="ECO:0000256" key="20">
    <source>
        <dbReference type="SAM" id="Phobius"/>
    </source>
</evidence>
<evidence type="ECO:0000256" key="7">
    <source>
        <dbReference type="ARBA" id="ARBA00022679"/>
    </source>
</evidence>
<dbReference type="InterPro" id="IPR001245">
    <property type="entry name" value="Ser-Thr/Tyr_kinase_cat_dom"/>
</dbReference>
<proteinExistence type="inferred from homology"/>
<dbReference type="Pfam" id="PF07714">
    <property type="entry name" value="PK_Tyr_Ser-Thr"/>
    <property type="match status" value="1"/>
</dbReference>
<gene>
    <name evidence="23" type="primary">Tgfbr1_2</name>
    <name evidence="23" type="ORF">FJT64_016353</name>
</gene>
<evidence type="ECO:0000256" key="10">
    <source>
        <dbReference type="ARBA" id="ARBA00022729"/>
    </source>
</evidence>
<dbReference type="SUPFAM" id="SSF57302">
    <property type="entry name" value="Snake toxin-like"/>
    <property type="match status" value="1"/>
</dbReference>
<dbReference type="InterPro" id="IPR011009">
    <property type="entry name" value="Kinase-like_dom_sf"/>
</dbReference>
<keyword evidence="8 20" id="KW-0812">Transmembrane</keyword>
<evidence type="ECO:0000256" key="16">
    <source>
        <dbReference type="ARBA" id="ARBA00023136"/>
    </source>
</evidence>
<comment type="caution">
    <text evidence="23">The sequence shown here is derived from an EMBL/GenBank/DDBJ whole genome shotgun (WGS) entry which is preliminary data.</text>
</comment>
<dbReference type="GO" id="GO:0004675">
    <property type="term" value="F:transmembrane receptor protein serine/threonine kinase activity"/>
    <property type="evidence" value="ECO:0007669"/>
    <property type="project" value="UniProtKB-EC"/>
</dbReference>
<dbReference type="FunFam" id="3.30.200.20:FF:000023">
    <property type="entry name" value="Receptor protein serine/threonine kinase"/>
    <property type="match status" value="1"/>
</dbReference>
<dbReference type="Gene3D" id="1.10.510.10">
    <property type="entry name" value="Transferase(Phosphotransferase) domain 1"/>
    <property type="match status" value="1"/>
</dbReference>
<feature type="domain" description="Protein kinase" evidence="21">
    <location>
        <begin position="327"/>
        <end position="708"/>
    </location>
</feature>
<evidence type="ECO:0000256" key="5">
    <source>
        <dbReference type="ARBA" id="ARBA00012401"/>
    </source>
</evidence>
<dbReference type="SUPFAM" id="SSF56112">
    <property type="entry name" value="Protein kinase-like (PK-like)"/>
    <property type="match status" value="1"/>
</dbReference>
<dbReference type="Pfam" id="PF08515">
    <property type="entry name" value="TGF_beta_GS"/>
    <property type="match status" value="1"/>
</dbReference>
<evidence type="ECO:0000259" key="22">
    <source>
        <dbReference type="PROSITE" id="PS51256"/>
    </source>
</evidence>
<keyword evidence="6" id="KW-0723">Serine/threonine-protein kinase</keyword>
<keyword evidence="9" id="KW-0479">Metal-binding</keyword>
<dbReference type="GO" id="GO:0071363">
    <property type="term" value="P:cellular response to growth factor stimulus"/>
    <property type="evidence" value="ECO:0007669"/>
    <property type="project" value="TreeGrafter"/>
</dbReference>
<keyword evidence="24" id="KW-1185">Reference proteome</keyword>
<evidence type="ECO:0000256" key="3">
    <source>
        <dbReference type="ARBA" id="ARBA00004479"/>
    </source>
</evidence>
<evidence type="ECO:0000256" key="8">
    <source>
        <dbReference type="ARBA" id="ARBA00022692"/>
    </source>
</evidence>
<evidence type="ECO:0000256" key="6">
    <source>
        <dbReference type="ARBA" id="ARBA00022527"/>
    </source>
</evidence>
<dbReference type="EMBL" id="VIIS01000120">
    <property type="protein sequence ID" value="KAF0313021.1"/>
    <property type="molecule type" value="Genomic_DNA"/>
</dbReference>
<keyword evidence="16 20" id="KW-0472">Membrane</keyword>
<evidence type="ECO:0000256" key="19">
    <source>
        <dbReference type="SAM" id="MobiDB-lite"/>
    </source>
</evidence>
<feature type="region of interest" description="Disordered" evidence="19">
    <location>
        <begin position="136"/>
        <end position="167"/>
    </location>
</feature>
<dbReference type="EC" id="2.7.11.30" evidence="5"/>
<dbReference type="InterPro" id="IPR017441">
    <property type="entry name" value="Protein_kinase_ATP_BS"/>
</dbReference>
<evidence type="ECO:0000256" key="14">
    <source>
        <dbReference type="ARBA" id="ARBA00022842"/>
    </source>
</evidence>
<dbReference type="GO" id="GO:0043235">
    <property type="term" value="C:receptor complex"/>
    <property type="evidence" value="ECO:0007669"/>
    <property type="project" value="TreeGrafter"/>
</dbReference>
<evidence type="ECO:0000256" key="9">
    <source>
        <dbReference type="ARBA" id="ARBA00022723"/>
    </source>
</evidence>
<reference evidence="23 24" key="1">
    <citation type="submission" date="2019-07" db="EMBL/GenBank/DDBJ databases">
        <title>Draft genome assembly of a fouling barnacle, Amphibalanus amphitrite (Darwin, 1854): The first reference genome for Thecostraca.</title>
        <authorList>
            <person name="Kim W."/>
        </authorList>
    </citation>
    <scope>NUCLEOTIDE SEQUENCE [LARGE SCALE GENOMIC DNA]</scope>
    <source>
        <strain evidence="23">SNU_AA5</strain>
        <tissue evidence="23">Soma without cirri and trophi</tissue>
    </source>
</reference>
<dbReference type="Gene3D" id="2.10.60.10">
    <property type="entry name" value="CD59"/>
    <property type="match status" value="2"/>
</dbReference>
<dbReference type="PROSITE" id="PS00108">
    <property type="entry name" value="PROTEIN_KINASE_ST"/>
    <property type="match status" value="1"/>
</dbReference>
<comment type="subcellular location">
    <subcellularLocation>
        <location evidence="3">Membrane</location>
        <topology evidence="3">Single-pass type I membrane protein</topology>
    </subcellularLocation>
</comment>
<dbReference type="InterPro" id="IPR000472">
    <property type="entry name" value="Activin_recp"/>
</dbReference>
<feature type="binding site" evidence="18">
    <location>
        <position position="354"/>
    </location>
    <ligand>
        <name>ATP</name>
        <dbReference type="ChEBI" id="CHEBI:30616"/>
    </ligand>
</feature>
<dbReference type="AlphaFoldDB" id="A0A6A4XES5"/>
<keyword evidence="17 23" id="KW-0675">Receptor</keyword>
<evidence type="ECO:0000256" key="12">
    <source>
        <dbReference type="ARBA" id="ARBA00022777"/>
    </source>
</evidence>
<dbReference type="PANTHER" id="PTHR23255">
    <property type="entry name" value="TRANSFORMING GROWTH FACTOR-BETA RECEPTOR TYPE I AND II"/>
    <property type="match status" value="1"/>
</dbReference>
<evidence type="ECO:0000256" key="11">
    <source>
        <dbReference type="ARBA" id="ARBA00022741"/>
    </source>
</evidence>
<evidence type="ECO:0000256" key="13">
    <source>
        <dbReference type="ARBA" id="ARBA00022840"/>
    </source>
</evidence>
<dbReference type="GO" id="GO:0005524">
    <property type="term" value="F:ATP binding"/>
    <property type="evidence" value="ECO:0007669"/>
    <property type="project" value="UniProtKB-UniRule"/>
</dbReference>
<dbReference type="PROSITE" id="PS00107">
    <property type="entry name" value="PROTEIN_KINASE_ATP"/>
    <property type="match status" value="1"/>
</dbReference>
<dbReference type="SMART" id="SM00220">
    <property type="entry name" value="S_TKc"/>
    <property type="match status" value="1"/>
</dbReference>
<evidence type="ECO:0000256" key="17">
    <source>
        <dbReference type="ARBA" id="ARBA00023170"/>
    </source>
</evidence>
<keyword evidence="14" id="KW-0460">Magnesium</keyword>
<dbReference type="SMART" id="SM00467">
    <property type="entry name" value="GS"/>
    <property type="match status" value="1"/>
</dbReference>
<evidence type="ECO:0000313" key="24">
    <source>
        <dbReference type="Proteomes" id="UP000440578"/>
    </source>
</evidence>
<dbReference type="GO" id="GO:0046872">
    <property type="term" value="F:metal ion binding"/>
    <property type="evidence" value="ECO:0007669"/>
    <property type="project" value="UniProtKB-KW"/>
</dbReference>
<dbReference type="Gene3D" id="3.30.200.20">
    <property type="entry name" value="Phosphorylase Kinase, domain 1"/>
    <property type="match status" value="1"/>
</dbReference>
<evidence type="ECO:0000256" key="1">
    <source>
        <dbReference type="ARBA" id="ARBA00001936"/>
    </source>
</evidence>
<comment type="cofactor">
    <cofactor evidence="1">
        <name>Mn(2+)</name>
        <dbReference type="ChEBI" id="CHEBI:29035"/>
    </cofactor>
</comment>
<keyword evidence="11 18" id="KW-0547">Nucleotide-binding</keyword>
<dbReference type="InterPro" id="IPR045860">
    <property type="entry name" value="Snake_toxin-like_sf"/>
</dbReference>
<dbReference type="InterPro" id="IPR000719">
    <property type="entry name" value="Prot_kinase_dom"/>
</dbReference>
<dbReference type="PROSITE" id="PS50011">
    <property type="entry name" value="PROTEIN_KINASE_DOM"/>
    <property type="match status" value="1"/>
</dbReference>
<keyword evidence="10" id="KW-0732">Signal</keyword>
<comment type="similarity">
    <text evidence="4">Belongs to the protein kinase superfamily. TKL Ser/Thr protein kinase family. TGFB receptor subfamily.</text>
</comment>
<keyword evidence="13 18" id="KW-0067">ATP-binding</keyword>
<evidence type="ECO:0000256" key="4">
    <source>
        <dbReference type="ARBA" id="ARBA00009605"/>
    </source>
</evidence>
<evidence type="ECO:0000256" key="2">
    <source>
        <dbReference type="ARBA" id="ARBA00001946"/>
    </source>
</evidence>
<evidence type="ECO:0000256" key="15">
    <source>
        <dbReference type="ARBA" id="ARBA00022989"/>
    </source>
</evidence>
<accession>A0A6A4XES5</accession>
<feature type="compositionally biased region" description="Pro residues" evidence="19">
    <location>
        <begin position="93"/>
        <end position="103"/>
    </location>
</feature>
<dbReference type="Pfam" id="PF01064">
    <property type="entry name" value="Activin_recp"/>
    <property type="match status" value="1"/>
</dbReference>